<gene>
    <name evidence="4" type="ORF">COT93_01210</name>
</gene>
<dbReference type="Proteomes" id="UP000229972">
    <property type="component" value="Unassembled WGS sequence"/>
</dbReference>
<keyword evidence="2" id="KW-0560">Oxidoreductase</keyword>
<comment type="caution">
    <text evidence="4">The sequence shown here is derived from an EMBL/GenBank/DDBJ whole genome shotgun (WGS) entry which is preliminary data.</text>
</comment>
<dbReference type="SUPFAM" id="SSF55469">
    <property type="entry name" value="FMN-dependent nitroreductase-like"/>
    <property type="match status" value="1"/>
</dbReference>
<evidence type="ECO:0000256" key="1">
    <source>
        <dbReference type="ARBA" id="ARBA00007118"/>
    </source>
</evidence>
<proteinExistence type="inferred from homology"/>
<evidence type="ECO:0000313" key="5">
    <source>
        <dbReference type="Proteomes" id="UP000229972"/>
    </source>
</evidence>
<dbReference type="PANTHER" id="PTHR43673:SF10">
    <property type="entry name" value="NADH DEHYDROGENASE_NAD(P)H NITROREDUCTASE XCC3605-RELATED"/>
    <property type="match status" value="1"/>
</dbReference>
<evidence type="ECO:0000259" key="3">
    <source>
        <dbReference type="Pfam" id="PF00881"/>
    </source>
</evidence>
<evidence type="ECO:0000256" key="2">
    <source>
        <dbReference type="ARBA" id="ARBA00023002"/>
    </source>
</evidence>
<feature type="domain" description="Nitroreductase" evidence="3">
    <location>
        <begin position="21"/>
        <end position="64"/>
    </location>
</feature>
<dbReference type="AlphaFoldDB" id="A0A2H0V964"/>
<accession>A0A2H0V964</accession>
<sequence>MSEIFDIKNFRSAEHEINPLILSRWSSRAFDGRALTMEDLSSVLEAAKWAPSSANQQPWLFIYAFRDTSSWIKLFTLLNVGNQEWVDRAGVLVVLISKQVSDRGSLNETASFDAGAAWENLALEATSRGLVAHAMAGFDYEKAREDLKIPDDYKVEAMIALGYTGDKKNLSEKNQVRDVPSQRKALDEIISEGEFKF</sequence>
<feature type="domain" description="Nitroreductase" evidence="3">
    <location>
        <begin position="80"/>
        <end position="163"/>
    </location>
</feature>
<organism evidence="4 5">
    <name type="scientific">Candidatus Falkowbacteria bacterium CG10_big_fil_rev_8_21_14_0_10_37_18</name>
    <dbReference type="NCBI Taxonomy" id="1974562"/>
    <lineage>
        <taxon>Bacteria</taxon>
        <taxon>Candidatus Falkowiibacteriota</taxon>
    </lineage>
</organism>
<dbReference type="Gene3D" id="3.40.109.10">
    <property type="entry name" value="NADH Oxidase"/>
    <property type="match status" value="1"/>
</dbReference>
<dbReference type="Pfam" id="PF00881">
    <property type="entry name" value="Nitroreductase"/>
    <property type="match status" value="2"/>
</dbReference>
<dbReference type="EMBL" id="PFAL01000013">
    <property type="protein sequence ID" value="PIR95632.1"/>
    <property type="molecule type" value="Genomic_DNA"/>
</dbReference>
<name>A0A2H0V964_9BACT</name>
<dbReference type="GO" id="GO:0016491">
    <property type="term" value="F:oxidoreductase activity"/>
    <property type="evidence" value="ECO:0007669"/>
    <property type="project" value="UniProtKB-KW"/>
</dbReference>
<comment type="similarity">
    <text evidence="1">Belongs to the nitroreductase family.</text>
</comment>
<dbReference type="CDD" id="cd02138">
    <property type="entry name" value="TdsD-like"/>
    <property type="match status" value="1"/>
</dbReference>
<dbReference type="PANTHER" id="PTHR43673">
    <property type="entry name" value="NAD(P)H NITROREDUCTASE YDGI-RELATED"/>
    <property type="match status" value="1"/>
</dbReference>
<protein>
    <submittedName>
        <fullName evidence="4">Nitroreductase</fullName>
    </submittedName>
</protein>
<evidence type="ECO:0000313" key="4">
    <source>
        <dbReference type="EMBL" id="PIR95632.1"/>
    </source>
</evidence>
<dbReference type="InterPro" id="IPR029479">
    <property type="entry name" value="Nitroreductase"/>
</dbReference>
<dbReference type="InterPro" id="IPR000415">
    <property type="entry name" value="Nitroreductase-like"/>
</dbReference>
<reference evidence="5" key="1">
    <citation type="submission" date="2017-09" db="EMBL/GenBank/DDBJ databases">
        <title>Depth-based differentiation of microbial function through sediment-hosted aquifers and enrichment of novel symbionts in the deep terrestrial subsurface.</title>
        <authorList>
            <person name="Probst A.J."/>
            <person name="Ladd B."/>
            <person name="Jarett J.K."/>
            <person name="Geller-Mcgrath D.E."/>
            <person name="Sieber C.M.K."/>
            <person name="Emerson J.B."/>
            <person name="Anantharaman K."/>
            <person name="Thomas B.C."/>
            <person name="Malmstrom R."/>
            <person name="Stieglmeier M."/>
            <person name="Klingl A."/>
            <person name="Woyke T."/>
            <person name="Ryan C.M."/>
            <person name="Banfield J.F."/>
        </authorList>
    </citation>
    <scope>NUCLEOTIDE SEQUENCE [LARGE SCALE GENOMIC DNA]</scope>
</reference>